<dbReference type="PANTHER" id="PTHR47926:SF452">
    <property type="entry name" value="PENTATRICOPEPTIDE REPEAT-CONTAINING PROTEIN"/>
    <property type="match status" value="1"/>
</dbReference>
<evidence type="ECO:0000256" key="1">
    <source>
        <dbReference type="ARBA" id="ARBA00022737"/>
    </source>
</evidence>
<evidence type="ECO:0000256" key="2">
    <source>
        <dbReference type="PROSITE-ProRule" id="PRU00708"/>
    </source>
</evidence>
<dbReference type="Pfam" id="PF13041">
    <property type="entry name" value="PPR_2"/>
    <property type="match status" value="2"/>
</dbReference>
<dbReference type="Proteomes" id="UP000237000">
    <property type="component" value="Unassembled WGS sequence"/>
</dbReference>
<dbReference type="InterPro" id="IPR011990">
    <property type="entry name" value="TPR-like_helical_dom_sf"/>
</dbReference>
<dbReference type="InParanoid" id="A0A2P5EWJ5"/>
<dbReference type="GO" id="GO:0009451">
    <property type="term" value="P:RNA modification"/>
    <property type="evidence" value="ECO:0007669"/>
    <property type="project" value="InterPro"/>
</dbReference>
<feature type="repeat" description="PPR" evidence="2">
    <location>
        <begin position="316"/>
        <end position="350"/>
    </location>
</feature>
<protein>
    <submittedName>
        <fullName evidence="3">Tetratricopeptide-like helical domain containing protein</fullName>
    </submittedName>
</protein>
<comment type="caution">
    <text evidence="3">The sequence shown here is derived from an EMBL/GenBank/DDBJ whole genome shotgun (WGS) entry which is preliminary data.</text>
</comment>
<dbReference type="FunCoup" id="A0A2P5EWJ5">
    <property type="interactions" value="264"/>
</dbReference>
<dbReference type="InterPro" id="IPR046848">
    <property type="entry name" value="E_motif"/>
</dbReference>
<dbReference type="NCBIfam" id="TIGR00756">
    <property type="entry name" value="PPR"/>
    <property type="match status" value="5"/>
</dbReference>
<dbReference type="EMBL" id="JXTC01000088">
    <property type="protein sequence ID" value="PON89914.1"/>
    <property type="molecule type" value="Genomic_DNA"/>
</dbReference>
<dbReference type="Pfam" id="PF01535">
    <property type="entry name" value="PPR"/>
    <property type="match status" value="7"/>
</dbReference>
<dbReference type="STRING" id="63057.A0A2P5EWJ5"/>
<dbReference type="GO" id="GO:0003723">
    <property type="term" value="F:RNA binding"/>
    <property type="evidence" value="ECO:0007669"/>
    <property type="project" value="InterPro"/>
</dbReference>
<accession>A0A2P5EWJ5</accession>
<keyword evidence="4" id="KW-1185">Reference proteome</keyword>
<evidence type="ECO:0000313" key="3">
    <source>
        <dbReference type="EMBL" id="PON89914.1"/>
    </source>
</evidence>
<dbReference type="InterPro" id="IPR046960">
    <property type="entry name" value="PPR_At4g14850-like_plant"/>
</dbReference>
<dbReference type="PROSITE" id="PS51375">
    <property type="entry name" value="PPR"/>
    <property type="match status" value="6"/>
</dbReference>
<feature type="repeat" description="PPR" evidence="2">
    <location>
        <begin position="518"/>
        <end position="552"/>
    </location>
</feature>
<name>A0A2P5EWJ5_TREOI</name>
<dbReference type="Gene3D" id="1.25.40.10">
    <property type="entry name" value="Tetratricopeptide repeat domain"/>
    <property type="match status" value="5"/>
</dbReference>
<evidence type="ECO:0000313" key="4">
    <source>
        <dbReference type="Proteomes" id="UP000237000"/>
    </source>
</evidence>
<organism evidence="3 4">
    <name type="scientific">Trema orientale</name>
    <name type="common">Charcoal tree</name>
    <name type="synonym">Celtis orientalis</name>
    <dbReference type="NCBI Taxonomy" id="63057"/>
    <lineage>
        <taxon>Eukaryota</taxon>
        <taxon>Viridiplantae</taxon>
        <taxon>Streptophyta</taxon>
        <taxon>Embryophyta</taxon>
        <taxon>Tracheophyta</taxon>
        <taxon>Spermatophyta</taxon>
        <taxon>Magnoliopsida</taxon>
        <taxon>eudicotyledons</taxon>
        <taxon>Gunneridae</taxon>
        <taxon>Pentapetalae</taxon>
        <taxon>rosids</taxon>
        <taxon>fabids</taxon>
        <taxon>Rosales</taxon>
        <taxon>Cannabaceae</taxon>
        <taxon>Trema</taxon>
    </lineage>
</organism>
<feature type="repeat" description="PPR" evidence="2">
    <location>
        <begin position="386"/>
        <end position="416"/>
    </location>
</feature>
<dbReference type="PANTHER" id="PTHR47926">
    <property type="entry name" value="PENTATRICOPEPTIDE REPEAT-CONTAINING PROTEIN"/>
    <property type="match status" value="1"/>
</dbReference>
<dbReference type="FunFam" id="1.25.40.10:FF:001079">
    <property type="entry name" value="Pentatricopeptide repeat-containing protein At2g17210"/>
    <property type="match status" value="1"/>
</dbReference>
<feature type="repeat" description="PPR" evidence="2">
    <location>
        <begin position="417"/>
        <end position="451"/>
    </location>
</feature>
<dbReference type="FunFam" id="1.25.40.10:FF:000073">
    <property type="entry name" value="Pentatricopeptide repeat-containing protein chloroplastic"/>
    <property type="match status" value="1"/>
</dbReference>
<dbReference type="AlphaFoldDB" id="A0A2P5EWJ5"/>
<dbReference type="InterPro" id="IPR002885">
    <property type="entry name" value="PPR_rpt"/>
</dbReference>
<feature type="repeat" description="PPR" evidence="2">
    <location>
        <begin position="285"/>
        <end position="315"/>
    </location>
</feature>
<keyword evidence="1" id="KW-0677">Repeat</keyword>
<proteinExistence type="predicted"/>
<sequence length="744" mass="81670">MRPPTIPVHLNQQISNWILRLRESCSNGRWQEVLCHFHEMKKAGAQLADPTVFPPILKACSNVSLSYGKSVHGYLIRKGFESHTSIGNSTMDLYTKSGYLDAALGVFSSMRGRDSVSWNILVYGYLDQGAVGEGLEWFKEARLAGFQPNTSTLVLVIQACRSLGANKEGHKLHGYVIQGGFLAIHSVRNSLLSMYAGVDMKSAHKLFDEMYDREVISWSVMIGGYVHCGEAQIGVQMFLNMTSKGGIEPDGVTMVSVLKACANLGDQTMGTLVHGLVIRRGLDWDLFIGNSLIDMYSKCSDSDSAYKVFKEMPRRNNVSWNSIISGFVLNEKHLEALSLFYSMGKDGIEADEFSLVNILQTSKHFTEPLQCKSTHCVIIRKGYESNEMVLNSLLDAYAKCSLIDQARKLFEGIKRRDVVSWSTMVAGFTHCGRPDEAIAVFQEMQQAQEKPNAITIINLLEACSLLAELKRSKWAHGIAIRCGLAAEVAVGSAILDMYSKCGAIETSRCAFDQILEKNIVSWSAMIAAYGMNGLAHEALALHADMKLHGLNPNAVTALCVLSACSHGGLVEEGLSFFSSMAQDHGVEPRLEHYSCVVDMLSRAGKLDTAMDFIEKMPEGLEAGANAWGALLSACRSYRNSKLGSEAASHVLELEPLNSTGYLVASSLYAAGGFWCDAANMRRLMKERGVKVVAGYSLVHVGNTAFKFVAGDYSHPQAGDIHLMVELLHGCMKMEKKIEFGVTEY</sequence>
<gene>
    <name evidence="3" type="ORF">TorRG33x02_142000</name>
</gene>
<dbReference type="FunFam" id="1.25.40.10:FF:000227">
    <property type="entry name" value="Pentatricopeptide repeat-containing protein At3g13880"/>
    <property type="match status" value="1"/>
</dbReference>
<reference evidence="4" key="1">
    <citation type="submission" date="2016-06" db="EMBL/GenBank/DDBJ databases">
        <title>Parallel loss of symbiosis genes in relatives of nitrogen-fixing non-legume Parasponia.</title>
        <authorList>
            <person name="Van Velzen R."/>
            <person name="Holmer R."/>
            <person name="Bu F."/>
            <person name="Rutten L."/>
            <person name="Van Zeijl A."/>
            <person name="Liu W."/>
            <person name="Santuari L."/>
            <person name="Cao Q."/>
            <person name="Sharma T."/>
            <person name="Shen D."/>
            <person name="Roswanjaya Y."/>
            <person name="Wardhani T."/>
            <person name="Kalhor M.S."/>
            <person name="Jansen J."/>
            <person name="Van den Hoogen J."/>
            <person name="Gungor B."/>
            <person name="Hartog M."/>
            <person name="Hontelez J."/>
            <person name="Verver J."/>
            <person name="Yang W.-C."/>
            <person name="Schijlen E."/>
            <person name="Repin R."/>
            <person name="Schilthuizen M."/>
            <person name="Schranz E."/>
            <person name="Heidstra R."/>
            <person name="Miyata K."/>
            <person name="Fedorova E."/>
            <person name="Kohlen W."/>
            <person name="Bisseling T."/>
            <person name="Smit S."/>
            <person name="Geurts R."/>
        </authorList>
    </citation>
    <scope>NUCLEOTIDE SEQUENCE [LARGE SCALE GENOMIC DNA]</scope>
    <source>
        <strain evidence="4">cv. RG33-2</strain>
    </source>
</reference>
<feature type="repeat" description="PPR" evidence="2">
    <location>
        <begin position="114"/>
        <end position="148"/>
    </location>
</feature>
<dbReference type="OrthoDB" id="185373at2759"/>
<dbReference type="Pfam" id="PF20431">
    <property type="entry name" value="E_motif"/>
    <property type="match status" value="1"/>
</dbReference>